<evidence type="ECO:0000313" key="3">
    <source>
        <dbReference type="EnsemblMetazoa" id="CPIJ017255-PA"/>
    </source>
</evidence>
<organism>
    <name type="scientific">Culex quinquefasciatus</name>
    <name type="common">Southern house mosquito</name>
    <name type="synonym">Culex pungens</name>
    <dbReference type="NCBI Taxonomy" id="7176"/>
    <lineage>
        <taxon>Eukaryota</taxon>
        <taxon>Metazoa</taxon>
        <taxon>Ecdysozoa</taxon>
        <taxon>Arthropoda</taxon>
        <taxon>Hexapoda</taxon>
        <taxon>Insecta</taxon>
        <taxon>Pterygota</taxon>
        <taxon>Neoptera</taxon>
        <taxon>Endopterygota</taxon>
        <taxon>Diptera</taxon>
        <taxon>Nematocera</taxon>
        <taxon>Culicoidea</taxon>
        <taxon>Culicidae</taxon>
        <taxon>Culicinae</taxon>
        <taxon>Culicini</taxon>
        <taxon>Culex</taxon>
        <taxon>Culex</taxon>
    </lineage>
</organism>
<sequence length="54" mass="5846">MHRVAAGPIRIADGFELAAQCAIKHFNSIDSPFPISLDNKEPRSSEIASSRPPV</sequence>
<dbReference type="InParanoid" id="B0XD18"/>
<dbReference type="HOGENOM" id="CLU_3052399_0_0_1"/>
<accession>B0XD18</accession>
<dbReference type="KEGG" id="cqu:CpipJ_CPIJ017255"/>
<proteinExistence type="predicted"/>
<feature type="region of interest" description="Disordered" evidence="1">
    <location>
        <begin position="34"/>
        <end position="54"/>
    </location>
</feature>
<dbReference type="AlphaFoldDB" id="B0XD18"/>
<evidence type="ECO:0000313" key="2">
    <source>
        <dbReference type="EMBL" id="EDS45253.1"/>
    </source>
</evidence>
<gene>
    <name evidence="3" type="primary">6051054</name>
    <name evidence="2" type="ORF">CpipJ_CPIJ017255</name>
</gene>
<dbReference type="Proteomes" id="UP000002320">
    <property type="component" value="Unassembled WGS sequence"/>
</dbReference>
<evidence type="ECO:0000256" key="1">
    <source>
        <dbReference type="SAM" id="MobiDB-lite"/>
    </source>
</evidence>
<protein>
    <submittedName>
        <fullName evidence="2 3">Chaperonin</fullName>
    </submittedName>
</protein>
<dbReference type="EMBL" id="DS232735">
    <property type="protein sequence ID" value="EDS45253.1"/>
    <property type="molecule type" value="Genomic_DNA"/>
</dbReference>
<dbReference type="STRING" id="7176.B0XD18"/>
<reference evidence="2" key="1">
    <citation type="submission" date="2007-03" db="EMBL/GenBank/DDBJ databases">
        <title>Annotation of Culex pipiens quinquefasciatus.</title>
        <authorList>
            <consortium name="The Broad Institute Genome Sequencing Platform"/>
            <person name="Atkinson P.W."/>
            <person name="Hemingway J."/>
            <person name="Christensen B.M."/>
            <person name="Higgs S."/>
            <person name="Kodira C."/>
            <person name="Hannick L."/>
            <person name="Megy K."/>
            <person name="O'Leary S."/>
            <person name="Pearson M."/>
            <person name="Haas B.J."/>
            <person name="Mauceli E."/>
            <person name="Wortman J.R."/>
            <person name="Lee N.H."/>
            <person name="Guigo R."/>
            <person name="Stanke M."/>
            <person name="Alvarado L."/>
            <person name="Amedeo P."/>
            <person name="Antoine C.H."/>
            <person name="Arensburger P."/>
            <person name="Bidwell S.L."/>
            <person name="Crawford M."/>
            <person name="Camaro F."/>
            <person name="Devon K."/>
            <person name="Engels R."/>
            <person name="Hammond M."/>
            <person name="Howarth C."/>
            <person name="Koehrsen M."/>
            <person name="Lawson D."/>
            <person name="Montgomery P."/>
            <person name="Nene V."/>
            <person name="Nusbaum C."/>
            <person name="Puiu D."/>
            <person name="Romero-Severson J."/>
            <person name="Severson D.W."/>
            <person name="Shumway M."/>
            <person name="Sisk P."/>
            <person name="Stolte C."/>
            <person name="Zeng Q."/>
            <person name="Eisenstadt E."/>
            <person name="Fraser-Liggett C."/>
            <person name="Strausberg R."/>
            <person name="Galagan J."/>
            <person name="Birren B."/>
            <person name="Collins F.H."/>
        </authorList>
    </citation>
    <scope>NUCLEOTIDE SEQUENCE [LARGE SCALE GENOMIC DNA]</scope>
    <source>
        <strain evidence="2">JHB</strain>
    </source>
</reference>
<dbReference type="VEuPathDB" id="VectorBase:CPIJ017255"/>
<keyword evidence="4" id="KW-1185">Reference proteome</keyword>
<name>B0XD18_CULQU</name>
<evidence type="ECO:0000313" key="4">
    <source>
        <dbReference type="Proteomes" id="UP000002320"/>
    </source>
</evidence>
<dbReference type="EnsemblMetazoa" id="CPIJ017255-RA">
    <property type="protein sequence ID" value="CPIJ017255-PA"/>
    <property type="gene ID" value="CPIJ017255"/>
</dbReference>
<reference evidence="3" key="2">
    <citation type="submission" date="2021-02" db="UniProtKB">
        <authorList>
            <consortium name="EnsemblMetazoa"/>
        </authorList>
    </citation>
    <scope>IDENTIFICATION</scope>
    <source>
        <strain evidence="3">JHB</strain>
    </source>
</reference>